<evidence type="ECO:0000256" key="4">
    <source>
        <dbReference type="ARBA" id="ARBA00022729"/>
    </source>
</evidence>
<dbReference type="CDD" id="cd14792">
    <property type="entry name" value="GH27"/>
    <property type="match status" value="1"/>
</dbReference>
<evidence type="ECO:0000256" key="2">
    <source>
        <dbReference type="ARBA" id="ARBA00009743"/>
    </source>
</evidence>
<feature type="compositionally biased region" description="Basic and acidic residues" evidence="8">
    <location>
        <begin position="592"/>
        <end position="601"/>
    </location>
</feature>
<evidence type="ECO:0000313" key="12">
    <source>
        <dbReference type="Proteomes" id="UP000612055"/>
    </source>
</evidence>
<comment type="caution">
    <text evidence="11">The sequence shown here is derived from an EMBL/GenBank/DDBJ whole genome shotgun (WGS) entry which is preliminary data.</text>
</comment>
<comment type="similarity">
    <text evidence="2 7">Belongs to the glycosyl hydrolase 27 family.</text>
</comment>
<dbReference type="GO" id="GO:0005975">
    <property type="term" value="P:carbohydrate metabolic process"/>
    <property type="evidence" value="ECO:0007669"/>
    <property type="project" value="InterPro"/>
</dbReference>
<protein>
    <recommendedName>
        <fullName evidence="3 7">Alpha-galactosidase</fullName>
        <ecNumber evidence="3 7">3.2.1.22</ecNumber>
    </recommendedName>
    <alternativeName>
        <fullName evidence="7">Melibiase</fullName>
    </alternativeName>
</protein>
<evidence type="ECO:0000256" key="1">
    <source>
        <dbReference type="ARBA" id="ARBA00001255"/>
    </source>
</evidence>
<comment type="catalytic activity">
    <reaction evidence="1 7">
        <text>Hydrolysis of terminal, non-reducing alpha-D-galactose residues in alpha-D-galactosides, including galactose oligosaccharides, galactomannans and galactolipids.</text>
        <dbReference type="EC" id="3.2.1.22"/>
    </reaction>
</comment>
<dbReference type="Pfam" id="PF17801">
    <property type="entry name" value="Melibiase_C"/>
    <property type="match status" value="1"/>
</dbReference>
<keyword evidence="12" id="KW-1185">Reference proteome</keyword>
<dbReference type="InterPro" id="IPR017853">
    <property type="entry name" value="GH"/>
</dbReference>
<evidence type="ECO:0000256" key="7">
    <source>
        <dbReference type="RuleBase" id="RU361168"/>
    </source>
</evidence>
<dbReference type="Proteomes" id="UP000612055">
    <property type="component" value="Unassembled WGS sequence"/>
</dbReference>
<dbReference type="PANTHER" id="PTHR11452">
    <property type="entry name" value="ALPHA-GALACTOSIDASE/ALPHA-N-ACETYLGALACTOSAMINIDASE"/>
    <property type="match status" value="1"/>
</dbReference>
<evidence type="ECO:0000256" key="6">
    <source>
        <dbReference type="ARBA" id="ARBA00023295"/>
    </source>
</evidence>
<keyword evidence="5 7" id="KW-0378">Hydrolase</keyword>
<feature type="domain" description="ShKT" evidence="10">
    <location>
        <begin position="421"/>
        <end position="456"/>
    </location>
</feature>
<evidence type="ECO:0000256" key="9">
    <source>
        <dbReference type="SAM" id="SignalP"/>
    </source>
</evidence>
<organism evidence="11 12">
    <name type="scientific">Edaphochlamys debaryana</name>
    <dbReference type="NCBI Taxonomy" id="47281"/>
    <lineage>
        <taxon>Eukaryota</taxon>
        <taxon>Viridiplantae</taxon>
        <taxon>Chlorophyta</taxon>
        <taxon>core chlorophytes</taxon>
        <taxon>Chlorophyceae</taxon>
        <taxon>CS clade</taxon>
        <taxon>Chlamydomonadales</taxon>
        <taxon>Chlamydomonadales incertae sedis</taxon>
        <taxon>Edaphochlamys</taxon>
    </lineage>
</organism>
<feature type="chain" id="PRO_5032381520" description="Alpha-galactosidase" evidence="9">
    <location>
        <begin position="31"/>
        <end position="678"/>
    </location>
</feature>
<dbReference type="InterPro" id="IPR003582">
    <property type="entry name" value="ShKT_dom"/>
</dbReference>
<name>A0A835XFT3_9CHLO</name>
<dbReference type="PROSITE" id="PS00512">
    <property type="entry name" value="ALPHA_GALACTOSIDASE"/>
    <property type="match status" value="1"/>
</dbReference>
<dbReference type="InterPro" id="IPR013780">
    <property type="entry name" value="Glyco_hydro_b"/>
</dbReference>
<evidence type="ECO:0000256" key="3">
    <source>
        <dbReference type="ARBA" id="ARBA00012755"/>
    </source>
</evidence>
<dbReference type="Pfam" id="PF01549">
    <property type="entry name" value="ShK"/>
    <property type="match status" value="1"/>
</dbReference>
<dbReference type="AlphaFoldDB" id="A0A835XFT3"/>
<dbReference type="PROSITE" id="PS51670">
    <property type="entry name" value="SHKT"/>
    <property type="match status" value="1"/>
</dbReference>
<evidence type="ECO:0000256" key="5">
    <source>
        <dbReference type="ARBA" id="ARBA00022801"/>
    </source>
</evidence>
<accession>A0A835XFT3</accession>
<dbReference type="InterPro" id="IPR013785">
    <property type="entry name" value="Aldolase_TIM"/>
</dbReference>
<evidence type="ECO:0000259" key="10">
    <source>
        <dbReference type="PROSITE" id="PS51670"/>
    </source>
</evidence>
<sequence length="678" mass="73700">MAHGHGSPGKGYGRAIAVFGALLFARLATALNNGVGRTPAMGWNSWNYFRCNINETIIREVADAIVSSGLKDAGFVYVNIDDCWMEKRDPATGKILPFKDKFPSGMKALGDYIHSKGLKFGVYSDTGNHTCEGYPGSWGHEKIDAATYAEWGVDYLKYDYCDMNGVTESTEVTYSRMRDALAATGRPILFSLCSWGSGQPWLWGHQVGNSWRTGIDVFSVWDPAQAKAALLPSFLQPILGAVRQTQGLWEHAGPGGFNDPDMLVVGLDGMYPYGIVQECPKHVRGCKPGMYISRERWGKVGGLTQTEQRTHFAFWCIMAAPLILGNDPRAMSKATLEILLAREVLAVNQDPLGKQGRPVWTGQGEDAGLEVWAKPLADGRVALLLVNLGEVTRDVSVLFSRELPTEHAQWSREVPNTDPVCVDKHKQCKEWAEGGECKKNEGFMMDMCPFSCPDGCPHALDPPGPKATALVRDLWLEEDVGVFTGRFTAAKVEPHEARFVTLKFLDFADKDKALAALDFGPRAMAASVRARADFLQLGSAPSDAGKGGAAKAKKEAAERFVRVKELETEVQRLHNELKTREREVAALRREADEVQCTKEHGPGGGAGAEPVDGAGTVVRRSALGGSSSGGAGGCSGVWLSYLESKMSLALNLALAGMLVLMVLQPKKRHHGKSSKDTQ</sequence>
<dbReference type="GO" id="GO:0004557">
    <property type="term" value="F:alpha-galactosidase activity"/>
    <property type="evidence" value="ECO:0007669"/>
    <property type="project" value="UniProtKB-EC"/>
</dbReference>
<evidence type="ECO:0000256" key="8">
    <source>
        <dbReference type="SAM" id="MobiDB-lite"/>
    </source>
</evidence>
<dbReference type="InterPro" id="IPR041233">
    <property type="entry name" value="Melibiase_C"/>
</dbReference>
<dbReference type="Gene3D" id="2.60.40.1180">
    <property type="entry name" value="Golgi alpha-mannosidase II"/>
    <property type="match status" value="2"/>
</dbReference>
<keyword evidence="7" id="KW-1015">Disulfide bond</keyword>
<dbReference type="PANTHER" id="PTHR11452:SF75">
    <property type="entry name" value="ALPHA-GALACTOSIDASE MEL1"/>
    <property type="match status" value="1"/>
</dbReference>
<keyword evidence="4 9" id="KW-0732">Signal</keyword>
<dbReference type="Gene3D" id="3.20.20.70">
    <property type="entry name" value="Aldolase class I"/>
    <property type="match status" value="1"/>
</dbReference>
<dbReference type="SMART" id="SM00254">
    <property type="entry name" value="ShKT"/>
    <property type="match status" value="1"/>
</dbReference>
<dbReference type="InterPro" id="IPR002241">
    <property type="entry name" value="Glyco_hydro_27"/>
</dbReference>
<keyword evidence="6 7" id="KW-0326">Glycosidase</keyword>
<gene>
    <name evidence="11" type="ORF">HYH03_018204</name>
</gene>
<evidence type="ECO:0000313" key="11">
    <source>
        <dbReference type="EMBL" id="KAG2482926.1"/>
    </source>
</evidence>
<dbReference type="SUPFAM" id="SSF51011">
    <property type="entry name" value="Glycosyl hydrolase domain"/>
    <property type="match status" value="1"/>
</dbReference>
<reference evidence="11" key="1">
    <citation type="journal article" date="2020" name="bioRxiv">
        <title>Comparative genomics of Chlamydomonas.</title>
        <authorList>
            <person name="Craig R.J."/>
            <person name="Hasan A.R."/>
            <person name="Ness R.W."/>
            <person name="Keightley P.D."/>
        </authorList>
    </citation>
    <scope>NUCLEOTIDE SEQUENCE</scope>
    <source>
        <strain evidence="11">CCAP 11/70</strain>
    </source>
</reference>
<dbReference type="InterPro" id="IPR000111">
    <property type="entry name" value="Glyco_hydro_27/36_CS"/>
</dbReference>
<proteinExistence type="inferred from homology"/>
<feature type="signal peptide" evidence="9">
    <location>
        <begin position="1"/>
        <end position="30"/>
    </location>
</feature>
<dbReference type="OrthoDB" id="5795902at2759"/>
<dbReference type="PRINTS" id="PR00740">
    <property type="entry name" value="GLHYDRLASE27"/>
</dbReference>
<dbReference type="Pfam" id="PF16499">
    <property type="entry name" value="Melibiase_2"/>
    <property type="match status" value="2"/>
</dbReference>
<feature type="region of interest" description="Disordered" evidence="8">
    <location>
        <begin position="592"/>
        <end position="612"/>
    </location>
</feature>
<dbReference type="SUPFAM" id="SSF51445">
    <property type="entry name" value="(Trans)glycosidases"/>
    <property type="match status" value="1"/>
</dbReference>
<dbReference type="EC" id="3.2.1.22" evidence="3 7"/>
<dbReference type="EMBL" id="JAEHOE010000197">
    <property type="protein sequence ID" value="KAG2482926.1"/>
    <property type="molecule type" value="Genomic_DNA"/>
</dbReference>